<dbReference type="SUPFAM" id="SSF47413">
    <property type="entry name" value="lambda repressor-like DNA-binding domains"/>
    <property type="match status" value="1"/>
</dbReference>
<sequence length="341" mass="37724">MKNITIKDVANKAGVSVGSVSKVLNNKGYVSKETREKVEMAIEALNYQVNAAARSLKASRTKKVGMLVSYISNPYLMSIAKTIEDSLRELGCHLLLMSHNEDEATERELLQLIMEQRVEALVLIPTGGNREMVQTVINQKIPVLLVDKKVEGVSTDLIVDDNYYGSYESIKYLSSLGHSRIGVIYGVTKNSVGKERLDGALDAIKDLGCSLDESLIRPGEFDSEKAYKSATELLLLPNPPTAIYCCNNTMTTGLIKAINDRGIKIPDDISIITFGDASQWELLQPPLTLMTQPLKRIGVEAAILLKNRLIMNEEYLPKQLIIKPELQIRSSCASPKVEVRD</sequence>
<accession>U6SKE3</accession>
<proteinExistence type="predicted"/>
<dbReference type="InterPro" id="IPR010982">
    <property type="entry name" value="Lambda_DNA-bd_dom_sf"/>
</dbReference>
<dbReference type="CDD" id="cd06267">
    <property type="entry name" value="PBP1_LacI_sugar_binding-like"/>
    <property type="match status" value="1"/>
</dbReference>
<dbReference type="Gene3D" id="1.10.260.40">
    <property type="entry name" value="lambda repressor-like DNA-binding domains"/>
    <property type="match status" value="1"/>
</dbReference>
<dbReference type="GO" id="GO:0000976">
    <property type="term" value="F:transcription cis-regulatory region binding"/>
    <property type="evidence" value="ECO:0007669"/>
    <property type="project" value="TreeGrafter"/>
</dbReference>
<dbReference type="Gene3D" id="3.40.50.2300">
    <property type="match status" value="2"/>
</dbReference>
<dbReference type="InterPro" id="IPR028082">
    <property type="entry name" value="Peripla_BP_I"/>
</dbReference>
<dbReference type="Pfam" id="PF00356">
    <property type="entry name" value="LacI"/>
    <property type="match status" value="1"/>
</dbReference>
<dbReference type="EMBL" id="ATAE01000042">
    <property type="protein sequence ID" value="ERN51822.1"/>
    <property type="molecule type" value="Genomic_DNA"/>
</dbReference>
<dbReference type="Proteomes" id="UP000017170">
    <property type="component" value="Unassembled WGS sequence"/>
</dbReference>
<keyword evidence="2" id="KW-0805">Transcription regulation</keyword>
<organism evidence="7 8">
    <name type="scientific">Alkalihalophilus marmarensis DSM 21297</name>
    <dbReference type="NCBI Taxonomy" id="1188261"/>
    <lineage>
        <taxon>Bacteria</taxon>
        <taxon>Bacillati</taxon>
        <taxon>Bacillota</taxon>
        <taxon>Bacilli</taxon>
        <taxon>Bacillales</taxon>
        <taxon>Bacillaceae</taxon>
        <taxon>Alkalihalophilus</taxon>
    </lineage>
</organism>
<keyword evidence="1" id="KW-0678">Repressor</keyword>
<dbReference type="PATRIC" id="fig|1188261.3.peg.3210"/>
<dbReference type="PROSITE" id="PS50932">
    <property type="entry name" value="HTH_LACI_2"/>
    <property type="match status" value="1"/>
</dbReference>
<evidence type="ECO:0000313" key="7">
    <source>
        <dbReference type="EMBL" id="ERN51822.1"/>
    </source>
</evidence>
<dbReference type="PANTHER" id="PTHR30146">
    <property type="entry name" value="LACI-RELATED TRANSCRIPTIONAL REPRESSOR"/>
    <property type="match status" value="1"/>
</dbReference>
<evidence type="ECO:0000259" key="5">
    <source>
        <dbReference type="PROSITE" id="PS50932"/>
    </source>
</evidence>
<dbReference type="PANTHER" id="PTHR30146:SF148">
    <property type="entry name" value="HTH-TYPE TRANSCRIPTIONAL REPRESSOR PURR-RELATED"/>
    <property type="match status" value="1"/>
</dbReference>
<dbReference type="SUPFAM" id="SSF53822">
    <property type="entry name" value="Periplasmic binding protein-like I"/>
    <property type="match status" value="1"/>
</dbReference>
<keyword evidence="4" id="KW-0804">Transcription</keyword>
<dbReference type="CDD" id="cd01392">
    <property type="entry name" value="HTH_LacI"/>
    <property type="match status" value="1"/>
</dbReference>
<evidence type="ECO:0000256" key="2">
    <source>
        <dbReference type="ARBA" id="ARBA00023015"/>
    </source>
</evidence>
<comment type="caution">
    <text evidence="7">The sequence shown here is derived from an EMBL/GenBank/DDBJ whole genome shotgun (WGS) entry which is preliminary data.</text>
</comment>
<protein>
    <submittedName>
        <fullName evidence="7">Uncharacterized protein</fullName>
    </submittedName>
</protein>
<dbReference type="AlphaFoldDB" id="U6SKE3"/>
<evidence type="ECO:0000259" key="6">
    <source>
        <dbReference type="PROSITE" id="PS50943"/>
    </source>
</evidence>
<feature type="domain" description="HTH lacI-type" evidence="5">
    <location>
        <begin position="4"/>
        <end position="58"/>
    </location>
</feature>
<dbReference type="Pfam" id="PF00532">
    <property type="entry name" value="Peripla_BP_1"/>
    <property type="match status" value="1"/>
</dbReference>
<evidence type="ECO:0000256" key="3">
    <source>
        <dbReference type="ARBA" id="ARBA00023125"/>
    </source>
</evidence>
<reference evidence="7 8" key="1">
    <citation type="journal article" date="2013" name="Genome Announc.">
        <title>Genome Sequence of the Extreme Obligate Alkaliphile Bacillus marmarensis Strain DSM 21297.</title>
        <authorList>
            <person name="Wernick D.G."/>
            <person name="Choi K.Y."/>
            <person name="Tat C.A."/>
            <person name="Lafontaine Rivera J.G."/>
            <person name="Liao J.C."/>
        </authorList>
    </citation>
    <scope>NUCLEOTIDE SEQUENCE [LARGE SCALE GENOMIC DNA]</scope>
    <source>
        <strain evidence="7 8">DSM 21297</strain>
    </source>
</reference>
<keyword evidence="8" id="KW-1185">Reference proteome</keyword>
<evidence type="ECO:0000256" key="1">
    <source>
        <dbReference type="ARBA" id="ARBA00022491"/>
    </source>
</evidence>
<gene>
    <name evidence="7" type="ORF">A33I_18600</name>
</gene>
<dbReference type="PRINTS" id="PR00036">
    <property type="entry name" value="HTHLACI"/>
</dbReference>
<dbReference type="InterPro" id="IPR000843">
    <property type="entry name" value="HTH_LacI"/>
</dbReference>
<dbReference type="InterPro" id="IPR001387">
    <property type="entry name" value="Cro/C1-type_HTH"/>
</dbReference>
<dbReference type="PROSITE" id="PS00356">
    <property type="entry name" value="HTH_LACI_1"/>
    <property type="match status" value="1"/>
</dbReference>
<keyword evidence="3" id="KW-0238">DNA-binding</keyword>
<feature type="domain" description="HTH cro/C1-type" evidence="6">
    <location>
        <begin position="2"/>
        <end position="48"/>
    </location>
</feature>
<dbReference type="RefSeq" id="WP_022629275.1">
    <property type="nucleotide sequence ID" value="NZ_ATAE01000042.1"/>
</dbReference>
<evidence type="ECO:0000256" key="4">
    <source>
        <dbReference type="ARBA" id="ARBA00023163"/>
    </source>
</evidence>
<name>U6SKE3_9BACI</name>
<evidence type="ECO:0000313" key="8">
    <source>
        <dbReference type="Proteomes" id="UP000017170"/>
    </source>
</evidence>
<dbReference type="PROSITE" id="PS50943">
    <property type="entry name" value="HTH_CROC1"/>
    <property type="match status" value="1"/>
</dbReference>
<dbReference type="GO" id="GO:0003700">
    <property type="term" value="F:DNA-binding transcription factor activity"/>
    <property type="evidence" value="ECO:0007669"/>
    <property type="project" value="TreeGrafter"/>
</dbReference>
<dbReference type="SMART" id="SM00354">
    <property type="entry name" value="HTH_LACI"/>
    <property type="match status" value="1"/>
</dbReference>
<dbReference type="InterPro" id="IPR001761">
    <property type="entry name" value="Peripla_BP/Lac1_sug-bd_dom"/>
</dbReference>